<protein>
    <submittedName>
        <fullName evidence="1">SodA protein</fullName>
    </submittedName>
</protein>
<evidence type="ECO:0000313" key="1">
    <source>
        <dbReference type="EMBL" id="CAE7445627.1"/>
    </source>
</evidence>
<evidence type="ECO:0000313" key="2">
    <source>
        <dbReference type="Proteomes" id="UP000604046"/>
    </source>
</evidence>
<organism evidence="1 2">
    <name type="scientific">Symbiodinium natans</name>
    <dbReference type="NCBI Taxonomy" id="878477"/>
    <lineage>
        <taxon>Eukaryota</taxon>
        <taxon>Sar</taxon>
        <taxon>Alveolata</taxon>
        <taxon>Dinophyceae</taxon>
        <taxon>Suessiales</taxon>
        <taxon>Symbiodiniaceae</taxon>
        <taxon>Symbiodinium</taxon>
    </lineage>
</organism>
<keyword evidence="2" id="KW-1185">Reference proteome</keyword>
<dbReference type="OrthoDB" id="422497at2759"/>
<comment type="caution">
    <text evidence="1">The sequence shown here is derived from an EMBL/GenBank/DDBJ whole genome shotgun (WGS) entry which is preliminary data.</text>
</comment>
<dbReference type="AlphaFoldDB" id="A0A812RMP7"/>
<accession>A0A812RMP7</accession>
<dbReference type="EMBL" id="CAJNDS010002352">
    <property type="protein sequence ID" value="CAE7445627.1"/>
    <property type="molecule type" value="Genomic_DNA"/>
</dbReference>
<reference evidence="1" key="1">
    <citation type="submission" date="2021-02" db="EMBL/GenBank/DDBJ databases">
        <authorList>
            <person name="Dougan E. K."/>
            <person name="Rhodes N."/>
            <person name="Thang M."/>
            <person name="Chan C."/>
        </authorList>
    </citation>
    <scope>NUCLEOTIDE SEQUENCE</scope>
</reference>
<gene>
    <name evidence="1" type="primary">sodA</name>
    <name evidence="1" type="ORF">SNAT2548_LOCUS24268</name>
</gene>
<name>A0A812RMP7_9DINO</name>
<sequence>MPRSGQALGALRGSWGAWRVCRPGCCSTAPCVSFFTASVGLLRFLQGLTASASSPVLGAQPGGPWVNRKFDSLHAVGKHVVMPPMNEAAAVAWKARRKATLQGQLGTGNSISSVVQYPVSTRDPDNMCSNYKRHLSAEDRRILRVRVKHHMRGKPSWPNSVYEAEKVLLQTFAKSPELCTAFYLNNDFCEKLLNQAAAAFEYGVYRDAPAHTQLRMNNPHWEESVQNRVATAAAEAPHAFVHFFALRWGKSDLYDGFIGSSS</sequence>
<dbReference type="Proteomes" id="UP000604046">
    <property type="component" value="Unassembled WGS sequence"/>
</dbReference>
<proteinExistence type="predicted"/>